<reference evidence="3 4" key="1">
    <citation type="journal article" date="2024" name="G3 (Bethesda)">
        <title>Genome assembly of Hibiscus sabdariffa L. provides insights into metabolisms of medicinal natural products.</title>
        <authorList>
            <person name="Kim T."/>
        </authorList>
    </citation>
    <scope>NUCLEOTIDE SEQUENCE [LARGE SCALE GENOMIC DNA]</scope>
    <source>
        <strain evidence="3">TK-2024</strain>
        <tissue evidence="3">Old leaves</tissue>
    </source>
</reference>
<evidence type="ECO:0000313" key="2">
    <source>
        <dbReference type="EMBL" id="KAK8575729.1"/>
    </source>
</evidence>
<protein>
    <submittedName>
        <fullName evidence="3">Uncharacterized protein</fullName>
    </submittedName>
</protein>
<dbReference type="EMBL" id="JBBPBM010000007">
    <property type="protein sequence ID" value="KAK8575729.1"/>
    <property type="molecule type" value="Genomic_DNA"/>
</dbReference>
<accession>A0ABR2FBU1</accession>
<dbReference type="EMBL" id="JBBPBM010000007">
    <property type="protein sequence ID" value="KAK8575763.1"/>
    <property type="molecule type" value="Genomic_DNA"/>
</dbReference>
<name>A0ABR2FBU1_9ROSI</name>
<proteinExistence type="predicted"/>
<keyword evidence="4" id="KW-1185">Reference proteome</keyword>
<feature type="compositionally biased region" description="Basic and acidic residues" evidence="1">
    <location>
        <begin position="58"/>
        <end position="67"/>
    </location>
</feature>
<evidence type="ECO:0000313" key="4">
    <source>
        <dbReference type="Proteomes" id="UP001472677"/>
    </source>
</evidence>
<dbReference type="Proteomes" id="UP001472677">
    <property type="component" value="Unassembled WGS sequence"/>
</dbReference>
<evidence type="ECO:0000313" key="3">
    <source>
        <dbReference type="EMBL" id="KAK8575763.1"/>
    </source>
</evidence>
<evidence type="ECO:0000256" key="1">
    <source>
        <dbReference type="SAM" id="MobiDB-lite"/>
    </source>
</evidence>
<feature type="region of interest" description="Disordered" evidence="1">
    <location>
        <begin position="36"/>
        <end position="89"/>
    </location>
</feature>
<sequence>MGLALDPSQLAQMVAGSGNWAAQVAWSAGAHPWRPEHDVGGAWRPRAAVGAGKHSKRWQLDRNDPKTTKPGLPWLESPPSTTDLEENRKPFDFPMKLQWATKGRSKGTAQIVWA</sequence>
<comment type="caution">
    <text evidence="3">The sequence shown here is derived from an EMBL/GenBank/DDBJ whole genome shotgun (WGS) entry which is preliminary data.</text>
</comment>
<organism evidence="3 4">
    <name type="scientific">Hibiscus sabdariffa</name>
    <name type="common">roselle</name>
    <dbReference type="NCBI Taxonomy" id="183260"/>
    <lineage>
        <taxon>Eukaryota</taxon>
        <taxon>Viridiplantae</taxon>
        <taxon>Streptophyta</taxon>
        <taxon>Embryophyta</taxon>
        <taxon>Tracheophyta</taxon>
        <taxon>Spermatophyta</taxon>
        <taxon>Magnoliopsida</taxon>
        <taxon>eudicotyledons</taxon>
        <taxon>Gunneridae</taxon>
        <taxon>Pentapetalae</taxon>
        <taxon>rosids</taxon>
        <taxon>malvids</taxon>
        <taxon>Malvales</taxon>
        <taxon>Malvaceae</taxon>
        <taxon>Malvoideae</taxon>
        <taxon>Hibiscus</taxon>
    </lineage>
</organism>
<gene>
    <name evidence="2" type="ORF">V6N12_063394</name>
    <name evidence="3" type="ORF">V6N12_063422</name>
</gene>